<dbReference type="AlphaFoldDB" id="A0A937CVS3"/>
<dbReference type="EMBL" id="JAEQNE010000012">
    <property type="protein sequence ID" value="MBL0395130.1"/>
    <property type="molecule type" value="Genomic_DNA"/>
</dbReference>
<feature type="compositionally biased region" description="Acidic residues" evidence="1">
    <location>
        <begin position="72"/>
        <end position="86"/>
    </location>
</feature>
<dbReference type="Proteomes" id="UP000599109">
    <property type="component" value="Unassembled WGS sequence"/>
</dbReference>
<name>A0A937CVS3_9BURK</name>
<protein>
    <submittedName>
        <fullName evidence="2">Uncharacterized protein</fullName>
    </submittedName>
</protein>
<comment type="caution">
    <text evidence="2">The sequence shown here is derived from an EMBL/GenBank/DDBJ whole genome shotgun (WGS) entry which is preliminary data.</text>
</comment>
<feature type="region of interest" description="Disordered" evidence="1">
    <location>
        <begin position="1"/>
        <end position="35"/>
    </location>
</feature>
<proteinExistence type="predicted"/>
<evidence type="ECO:0000313" key="3">
    <source>
        <dbReference type="Proteomes" id="UP000599109"/>
    </source>
</evidence>
<gene>
    <name evidence="2" type="ORF">JJ685_28620</name>
</gene>
<organism evidence="2 3">
    <name type="scientific">Ramlibacter monticola</name>
    <dbReference type="NCBI Taxonomy" id="1926872"/>
    <lineage>
        <taxon>Bacteria</taxon>
        <taxon>Pseudomonadati</taxon>
        <taxon>Pseudomonadota</taxon>
        <taxon>Betaproteobacteria</taxon>
        <taxon>Burkholderiales</taxon>
        <taxon>Comamonadaceae</taxon>
        <taxon>Ramlibacter</taxon>
    </lineage>
</organism>
<dbReference type="RefSeq" id="WP_201677801.1">
    <property type="nucleotide sequence ID" value="NZ_JAEQNE010000012.1"/>
</dbReference>
<reference evidence="2 3" key="1">
    <citation type="journal article" date="2017" name="Int. J. Syst. Evol. Microbiol.">
        <title>Ramlibacter monticola sp. nov., isolated from forest soil.</title>
        <authorList>
            <person name="Chaudhary D.K."/>
            <person name="Kim J."/>
        </authorList>
    </citation>
    <scope>NUCLEOTIDE SEQUENCE [LARGE SCALE GENOMIC DNA]</scope>
    <source>
        <strain evidence="2 3">KACC 19175</strain>
    </source>
</reference>
<feature type="region of interest" description="Disordered" evidence="1">
    <location>
        <begin position="47"/>
        <end position="88"/>
    </location>
</feature>
<feature type="compositionally biased region" description="Low complexity" evidence="1">
    <location>
        <begin position="57"/>
        <end position="71"/>
    </location>
</feature>
<evidence type="ECO:0000256" key="1">
    <source>
        <dbReference type="SAM" id="MobiDB-lite"/>
    </source>
</evidence>
<sequence>MARPPRPGPRTDDWQSGHWPYTMPSPEAKEGGQSLWELWHSEKQRLDAAFAPTRPSEAAPLAGAPVAASAEPEPEPDPQPEPEPDPDLARARRLSADLLMTVARRNNRVCPREVPWTRLYESLGGRRFEDLQPPPGDGVWPNLSFLEKRVRFREHMLWAQRHGRLRQVALFVQGLAEGDWVHVGEE</sequence>
<keyword evidence="3" id="KW-1185">Reference proteome</keyword>
<accession>A0A937CVS3</accession>
<evidence type="ECO:0000313" key="2">
    <source>
        <dbReference type="EMBL" id="MBL0395130.1"/>
    </source>
</evidence>